<dbReference type="FunFam" id="1.25.40.10:FF:000344">
    <property type="entry name" value="Pentatricopeptide repeat-containing protein"/>
    <property type="match status" value="1"/>
</dbReference>
<evidence type="ECO:0000313" key="3">
    <source>
        <dbReference type="EMBL" id="KAJ6818663.1"/>
    </source>
</evidence>
<reference evidence="3" key="1">
    <citation type="journal article" date="2023" name="GigaByte">
        <title>Genome assembly of the bearded iris, Iris pallida Lam.</title>
        <authorList>
            <person name="Bruccoleri R.E."/>
            <person name="Oakeley E.J."/>
            <person name="Faust A.M.E."/>
            <person name="Altorfer M."/>
            <person name="Dessus-Babus S."/>
            <person name="Burckhardt D."/>
            <person name="Oertli M."/>
            <person name="Naumann U."/>
            <person name="Petersen F."/>
            <person name="Wong J."/>
        </authorList>
    </citation>
    <scope>NUCLEOTIDE SEQUENCE</scope>
    <source>
        <strain evidence="3">GSM-AAB239-AS_SAM_17_03QT</strain>
    </source>
</reference>
<comment type="caution">
    <text evidence="3">The sequence shown here is derived from an EMBL/GenBank/DDBJ whole genome shotgun (WGS) entry which is preliminary data.</text>
</comment>
<dbReference type="FunFam" id="1.25.40.10:FF:000031">
    <property type="entry name" value="Pentatricopeptide repeat-containing protein mitochondrial"/>
    <property type="match status" value="1"/>
</dbReference>
<dbReference type="Pfam" id="PF20431">
    <property type="entry name" value="E_motif"/>
    <property type="match status" value="1"/>
</dbReference>
<dbReference type="GO" id="GO:0009451">
    <property type="term" value="P:RNA modification"/>
    <property type="evidence" value="ECO:0007669"/>
    <property type="project" value="InterPro"/>
</dbReference>
<dbReference type="InterPro" id="IPR011990">
    <property type="entry name" value="TPR-like_helical_dom_sf"/>
</dbReference>
<feature type="repeat" description="PPR" evidence="2">
    <location>
        <begin position="426"/>
        <end position="460"/>
    </location>
</feature>
<feature type="repeat" description="PPR" evidence="2">
    <location>
        <begin position="50"/>
        <end position="84"/>
    </location>
</feature>
<dbReference type="NCBIfam" id="TIGR00756">
    <property type="entry name" value="PPR"/>
    <property type="match status" value="5"/>
</dbReference>
<dbReference type="FunFam" id="1.25.40.10:FF:000366">
    <property type="entry name" value="Pentatricopeptide (PPR) repeat-containing protein"/>
    <property type="match status" value="1"/>
</dbReference>
<feature type="repeat" description="PPR" evidence="2">
    <location>
        <begin position="527"/>
        <end position="561"/>
    </location>
</feature>
<protein>
    <submittedName>
        <fullName evidence="3">Pentatricopeptide repeat-containing protein-like, mitochondrial</fullName>
    </submittedName>
</protein>
<dbReference type="Pfam" id="PF01535">
    <property type="entry name" value="PPR"/>
    <property type="match status" value="3"/>
</dbReference>
<dbReference type="PROSITE" id="PS51375">
    <property type="entry name" value="PPR"/>
    <property type="match status" value="6"/>
</dbReference>
<dbReference type="PANTHER" id="PTHR47926:SF530">
    <property type="entry name" value="DYW DOMAIN-CONTAINING PROTEIN"/>
    <property type="match status" value="1"/>
</dbReference>
<gene>
    <name evidence="3" type="ORF">M6B38_405500</name>
</gene>
<keyword evidence="1" id="KW-0677">Repeat</keyword>
<dbReference type="GO" id="GO:0003723">
    <property type="term" value="F:RNA binding"/>
    <property type="evidence" value="ECO:0007669"/>
    <property type="project" value="InterPro"/>
</dbReference>
<evidence type="ECO:0000256" key="1">
    <source>
        <dbReference type="ARBA" id="ARBA00022737"/>
    </source>
</evidence>
<keyword evidence="4" id="KW-1185">Reference proteome</keyword>
<dbReference type="Pfam" id="PF13041">
    <property type="entry name" value="PPR_2"/>
    <property type="match status" value="3"/>
</dbReference>
<evidence type="ECO:0000313" key="4">
    <source>
        <dbReference type="Proteomes" id="UP001140949"/>
    </source>
</evidence>
<name>A0AAX6FQT0_IRIPA</name>
<evidence type="ECO:0000256" key="2">
    <source>
        <dbReference type="PROSITE-ProRule" id="PRU00708"/>
    </source>
</evidence>
<accession>A0AAX6FQT0</accession>
<feature type="repeat" description="PPR" evidence="2">
    <location>
        <begin position="221"/>
        <end position="255"/>
    </location>
</feature>
<dbReference type="AlphaFoldDB" id="A0AAX6FQT0"/>
<feature type="repeat" description="PPR" evidence="2">
    <location>
        <begin position="322"/>
        <end position="356"/>
    </location>
</feature>
<feature type="repeat" description="PPR" evidence="2">
    <location>
        <begin position="118"/>
        <end position="152"/>
    </location>
</feature>
<dbReference type="Proteomes" id="UP001140949">
    <property type="component" value="Unassembled WGS sequence"/>
</dbReference>
<dbReference type="Gene3D" id="1.25.40.10">
    <property type="entry name" value="Tetratricopeptide repeat domain"/>
    <property type="match status" value="4"/>
</dbReference>
<dbReference type="SUPFAM" id="SSF48452">
    <property type="entry name" value="TPR-like"/>
    <property type="match status" value="1"/>
</dbReference>
<dbReference type="EMBL" id="JANAVB010027165">
    <property type="protein sequence ID" value="KAJ6818663.1"/>
    <property type="molecule type" value="Genomic_DNA"/>
</dbReference>
<dbReference type="InterPro" id="IPR046848">
    <property type="entry name" value="E_motif"/>
</dbReference>
<proteinExistence type="predicted"/>
<dbReference type="PANTHER" id="PTHR47926">
    <property type="entry name" value="PENTATRICOPEPTIDE REPEAT-CONTAINING PROTEIN"/>
    <property type="match status" value="1"/>
</dbReference>
<organism evidence="3 4">
    <name type="scientific">Iris pallida</name>
    <name type="common">Sweet iris</name>
    <dbReference type="NCBI Taxonomy" id="29817"/>
    <lineage>
        <taxon>Eukaryota</taxon>
        <taxon>Viridiplantae</taxon>
        <taxon>Streptophyta</taxon>
        <taxon>Embryophyta</taxon>
        <taxon>Tracheophyta</taxon>
        <taxon>Spermatophyta</taxon>
        <taxon>Magnoliopsida</taxon>
        <taxon>Liliopsida</taxon>
        <taxon>Asparagales</taxon>
        <taxon>Iridaceae</taxon>
        <taxon>Iridoideae</taxon>
        <taxon>Irideae</taxon>
        <taxon>Iris</taxon>
    </lineage>
</organism>
<sequence length="772" mass="85656">MFLSYCQCHHLPNPKFQNTKPLRIAETRGVQSIRKASTRNIRSLPKLSRNNSSYASLLQHCSRERLLEGGLQLHADMIKSGFDSDTYLRSSLLGLYVRCESLDRVRTLFDTAGSLRTNLVSWNSIITMYFRLGLIEEALSAYLELRRSGFAPDQYTLSVLIGAVQERDDLRLGIQLHCVCVKFGYGEEEFVANSLIKMYAAFGRTDASSRVFEKIRGGSGSSVAWNSMIARHVENERYEDGLKLYEKMMNVGSATTPLTLSSVLRACAAREQISEGKQVHSQVMVRGFVPNVILETALLEFYSRCGELDDARKVFERTEDKNVLTWNAMIRGYSQEGYIEEAFELFRAMRRGRMVSDKFTFPALLSGAATGEDCEFLQEFRSIHACIIKTGLESDRFIGASLVTVYSRNRRLEEARLAFDDTSPKDIGVWASMISACAKNKQGAQAVALFSEMLLLGITPGPSIFPSLFIACGELSALEMGKQIHGYGSKNGLLSDSAAQNSLITMYSNCGLLVDARRIFSSVPDPNVVSFNSIISALAQHGHATEAYELSRGMELVGVRPDGVTLLNLLSAFNHAGLVEEGLESFSSMEETYRIEPTYQHYACIVDLLARAGEIDKAFGLIGAMPFEPDASLWRIVLGACAKHGKLETGKRIAEQLVELEPDEATNYVLIANVYARVGRCAEATKIRNVMAARGLQKEEGFSWIEIDRRIYKFGVKDRSHPRSEDIYVGLGELTTEMKAAGYVPDVSFTLHDMEAGPAQGKPDKISDNSSA</sequence>
<dbReference type="InterPro" id="IPR046960">
    <property type="entry name" value="PPR_At4g14850-like_plant"/>
</dbReference>
<reference evidence="3" key="2">
    <citation type="submission" date="2023-04" db="EMBL/GenBank/DDBJ databases">
        <authorList>
            <person name="Bruccoleri R.E."/>
            <person name="Oakeley E.J."/>
            <person name="Faust A.-M."/>
            <person name="Dessus-Babus S."/>
            <person name="Altorfer M."/>
            <person name="Burckhardt D."/>
            <person name="Oertli M."/>
            <person name="Naumann U."/>
            <person name="Petersen F."/>
            <person name="Wong J."/>
        </authorList>
    </citation>
    <scope>NUCLEOTIDE SEQUENCE</scope>
    <source>
        <strain evidence="3">GSM-AAB239-AS_SAM_17_03QT</strain>
        <tissue evidence="3">Leaf</tissue>
    </source>
</reference>
<dbReference type="InterPro" id="IPR002885">
    <property type="entry name" value="PPR_rpt"/>
</dbReference>